<dbReference type="InterPro" id="IPR025403">
    <property type="entry name" value="TgpA-like_C"/>
</dbReference>
<keyword evidence="1" id="KW-0472">Membrane</keyword>
<feature type="domain" description="Protein-glutamine gamma-glutamyltransferase-like C-terminal" evidence="2">
    <location>
        <begin position="176"/>
        <end position="238"/>
    </location>
</feature>
<reference evidence="3" key="1">
    <citation type="submission" date="2020-09" db="EMBL/GenBank/DDBJ databases">
        <authorList>
            <person name="Kim M.K."/>
        </authorList>
    </citation>
    <scope>NUCLEOTIDE SEQUENCE</scope>
    <source>
        <strain evidence="3">BT702</strain>
    </source>
</reference>
<dbReference type="Pfam" id="PF13559">
    <property type="entry name" value="DUF4129"/>
    <property type="match status" value="1"/>
</dbReference>
<feature type="transmembrane region" description="Helical" evidence="1">
    <location>
        <begin position="106"/>
        <end position="124"/>
    </location>
</feature>
<proteinExistence type="predicted"/>
<dbReference type="AlphaFoldDB" id="A0A927AQ46"/>
<evidence type="ECO:0000259" key="2">
    <source>
        <dbReference type="Pfam" id="PF13559"/>
    </source>
</evidence>
<name>A0A927AQ46_9BACT</name>
<comment type="caution">
    <text evidence="3">The sequence shown here is derived from an EMBL/GenBank/DDBJ whole genome shotgun (WGS) entry which is preliminary data.</text>
</comment>
<dbReference type="EMBL" id="JACWZY010000002">
    <property type="protein sequence ID" value="MBD2699611.1"/>
    <property type="molecule type" value="Genomic_DNA"/>
</dbReference>
<gene>
    <name evidence="3" type="ORF">IC229_03110</name>
</gene>
<dbReference type="RefSeq" id="WP_190885467.1">
    <property type="nucleotide sequence ID" value="NZ_JACWZY010000002.1"/>
</dbReference>
<dbReference type="Proteomes" id="UP000598820">
    <property type="component" value="Unassembled WGS sequence"/>
</dbReference>
<evidence type="ECO:0000313" key="3">
    <source>
        <dbReference type="EMBL" id="MBD2699611.1"/>
    </source>
</evidence>
<sequence length="259" mass="30132">MPFRPFKQLRICLFFWLFWLALTLSGVPEAVGQQKPTSSSINSARDDRALLRVRYPDSEQLRDLQTDRDYQYGTDAPPPENPLARFFTWIVRKIYEFLNSKAYQNFWQYVFLAAIAGLAIYLLMKAEVLGFLFPKKAQSGDLDYENLSENIHEIDFKTAIEEAVSAKNFRLAIRLLYLQTLKRLTDAGAIIYKPDKTNRQYVAELANVPLQADFEQLTRQFEFVWYGDFPVDEIRFNAIQAQFGQFNLSSKSKFVKSTL</sequence>
<protein>
    <submittedName>
        <fullName evidence="3">DUF4129 domain-containing protein</fullName>
    </submittedName>
</protein>
<keyword evidence="1" id="KW-1133">Transmembrane helix</keyword>
<accession>A0A927AQ46</accession>
<keyword evidence="1" id="KW-0812">Transmembrane</keyword>
<evidence type="ECO:0000313" key="4">
    <source>
        <dbReference type="Proteomes" id="UP000598820"/>
    </source>
</evidence>
<keyword evidence="4" id="KW-1185">Reference proteome</keyword>
<evidence type="ECO:0000256" key="1">
    <source>
        <dbReference type="SAM" id="Phobius"/>
    </source>
</evidence>
<organism evidence="3 4">
    <name type="scientific">Spirosoma profusum</name>
    <dbReference type="NCBI Taxonomy" id="2771354"/>
    <lineage>
        <taxon>Bacteria</taxon>
        <taxon>Pseudomonadati</taxon>
        <taxon>Bacteroidota</taxon>
        <taxon>Cytophagia</taxon>
        <taxon>Cytophagales</taxon>
        <taxon>Cytophagaceae</taxon>
        <taxon>Spirosoma</taxon>
    </lineage>
</organism>